<gene>
    <name evidence="1" type="ORF">DY926_04375</name>
</gene>
<protein>
    <submittedName>
        <fullName evidence="1">Uncharacterized protein</fullName>
    </submittedName>
</protein>
<dbReference type="Proteomes" id="UP000262371">
    <property type="component" value="Unassembled WGS sequence"/>
</dbReference>
<sequence>MLAATVPTIVPAHADNERFDTSELAQDAPQYFVLQPADDRTAAGTGELRLSENGIDLTNGEQLEVMLEQGDGDHLVYRVDYGQNPVMPSGQRLCPPPLNPLYLDFSTQPDQPDSYHMTLYCGSRSVPFRAISPTRSAAIFHYRRVADALWAHSATEGGYLHGAMASYCASAHDPARVAACTTQEEAAYATIMARRVSPPLLRQCAAYVTARHDHAGYVSFAHLLACTRLRDSHAVFDYCSQRITGQKQPQETHFFDSSPAQAQGVALCFNALAEQQARD</sequence>
<accession>A0A371Z313</accession>
<comment type="caution">
    <text evidence="1">The sequence shown here is derived from an EMBL/GenBank/DDBJ whole genome shotgun (WGS) entry which is preliminary data.</text>
</comment>
<evidence type="ECO:0000313" key="2">
    <source>
        <dbReference type="Proteomes" id="UP000262371"/>
    </source>
</evidence>
<evidence type="ECO:0000313" key="1">
    <source>
        <dbReference type="EMBL" id="RFD20799.1"/>
    </source>
</evidence>
<organism evidence="1 2">
    <name type="scientific">Komagataeibacter melaceti</name>
    <dbReference type="NCBI Taxonomy" id="2766577"/>
    <lineage>
        <taxon>Bacteria</taxon>
        <taxon>Pseudomonadati</taxon>
        <taxon>Pseudomonadota</taxon>
        <taxon>Alphaproteobacteria</taxon>
        <taxon>Acetobacterales</taxon>
        <taxon>Acetobacteraceae</taxon>
        <taxon>Komagataeibacter</taxon>
    </lineage>
</organism>
<reference evidence="1 2" key="1">
    <citation type="submission" date="2018-08" db="EMBL/GenBank/DDBJ databases">
        <title>Komagataeibacter sp. AV 382.</title>
        <authorList>
            <person name="Skraban J."/>
            <person name="Trcek J."/>
        </authorList>
    </citation>
    <scope>NUCLEOTIDE SEQUENCE [LARGE SCALE GENOMIC DNA]</scope>
    <source>
        <strain evidence="1 2">AV 382</strain>
    </source>
</reference>
<dbReference type="EMBL" id="QUWV01000033">
    <property type="protein sequence ID" value="RFD20799.1"/>
    <property type="molecule type" value="Genomic_DNA"/>
</dbReference>
<name>A0A371Z313_9PROT</name>
<proteinExistence type="predicted"/>
<keyword evidence="2" id="KW-1185">Reference proteome</keyword>
<dbReference type="OrthoDB" id="7277790at2"/>
<dbReference type="AlphaFoldDB" id="A0A371Z313"/>